<name>A0ABU2DQ75_9MICC</name>
<comment type="similarity">
    <text evidence="2">Belongs to the bacterial solute-binding protein 8 family.</text>
</comment>
<evidence type="ECO:0000256" key="2">
    <source>
        <dbReference type="ARBA" id="ARBA00008814"/>
    </source>
</evidence>
<evidence type="ECO:0000313" key="7">
    <source>
        <dbReference type="EMBL" id="MDR8018576.1"/>
    </source>
</evidence>
<dbReference type="InterPro" id="IPR002491">
    <property type="entry name" value="ABC_transptr_periplasmic_BD"/>
</dbReference>
<reference evidence="7 8" key="1">
    <citation type="submission" date="2023-09" db="EMBL/GenBank/DDBJ databases">
        <title>Description of three actinobacteria isolated from air of manufacturing shop in a pharmaceutical factory.</title>
        <authorList>
            <person name="Zhang D.-F."/>
        </authorList>
    </citation>
    <scope>NUCLEOTIDE SEQUENCE [LARGE SCALE GENOMIC DNA]</scope>
    <source>
        <strain evidence="7 8">LY-0111</strain>
    </source>
</reference>
<sequence length="327" mass="35996">MATALVLALSACSPGEGDGQNSGAENGGGEQSDSAPRTVDTPMGEVEVPGNPERVVVLNYALAGYLYDLGIPVVGMVPEDADADGEFSELWGDAPEEDGTEFLPWSPEGFDLEAVLEMDPDLIIAGGWGFPYFQAEEAYEELSDIAPTVMVDQELADWQEQYSFLAEDVFDEPETYQDSVENYEARLEEVAEAIELPPQPTSFVSVLADGTPYLVLEDTGLPRVFEDLGFEIAPLGEEHELDPYVPGGDMAELSTEQLGQIMDAETLFVFGFNTDTYSAEDLREESVWRSLPAMDNDEAYDLPYWVLRHDYDEAIEMLDIVEETFSS</sequence>
<dbReference type="PANTHER" id="PTHR30532">
    <property type="entry name" value="IRON III DICITRATE-BINDING PERIPLASMIC PROTEIN"/>
    <property type="match status" value="1"/>
</dbReference>
<proteinExistence type="inferred from homology"/>
<comment type="caution">
    <text evidence="7">The sequence shown here is derived from an EMBL/GenBank/DDBJ whole genome shotgun (WGS) entry which is preliminary data.</text>
</comment>
<evidence type="ECO:0000313" key="8">
    <source>
        <dbReference type="Proteomes" id="UP001251870"/>
    </source>
</evidence>
<evidence type="ECO:0000256" key="1">
    <source>
        <dbReference type="ARBA" id="ARBA00004196"/>
    </source>
</evidence>
<feature type="compositionally biased region" description="Gly residues" evidence="5">
    <location>
        <begin position="16"/>
        <end position="30"/>
    </location>
</feature>
<keyword evidence="3" id="KW-0813">Transport</keyword>
<keyword evidence="4" id="KW-0732">Signal</keyword>
<dbReference type="EMBL" id="JAVKGR010000002">
    <property type="protein sequence ID" value="MDR8018576.1"/>
    <property type="molecule type" value="Genomic_DNA"/>
</dbReference>
<evidence type="ECO:0000256" key="3">
    <source>
        <dbReference type="ARBA" id="ARBA00022448"/>
    </source>
</evidence>
<accession>A0ABU2DQ75</accession>
<dbReference type="Proteomes" id="UP001251870">
    <property type="component" value="Unassembled WGS sequence"/>
</dbReference>
<feature type="domain" description="Fe/B12 periplasmic-binding" evidence="6">
    <location>
        <begin position="54"/>
        <end position="327"/>
    </location>
</feature>
<evidence type="ECO:0000256" key="5">
    <source>
        <dbReference type="SAM" id="MobiDB-lite"/>
    </source>
</evidence>
<evidence type="ECO:0000259" key="6">
    <source>
        <dbReference type="PROSITE" id="PS50983"/>
    </source>
</evidence>
<dbReference type="InterPro" id="IPR051313">
    <property type="entry name" value="Bact_iron-sidero_bind"/>
</dbReference>
<dbReference type="Pfam" id="PF01497">
    <property type="entry name" value="Peripla_BP_2"/>
    <property type="match status" value="1"/>
</dbReference>
<evidence type="ECO:0000256" key="4">
    <source>
        <dbReference type="ARBA" id="ARBA00022729"/>
    </source>
</evidence>
<dbReference type="PROSITE" id="PS50983">
    <property type="entry name" value="FE_B12_PBP"/>
    <property type="match status" value="1"/>
</dbReference>
<dbReference type="Gene3D" id="3.40.50.1980">
    <property type="entry name" value="Nitrogenase molybdenum iron protein domain"/>
    <property type="match status" value="2"/>
</dbReference>
<organism evidence="7 8">
    <name type="scientific">Nesterenkonia aerolata</name>
    <dbReference type="NCBI Taxonomy" id="3074079"/>
    <lineage>
        <taxon>Bacteria</taxon>
        <taxon>Bacillati</taxon>
        <taxon>Actinomycetota</taxon>
        <taxon>Actinomycetes</taxon>
        <taxon>Micrococcales</taxon>
        <taxon>Micrococcaceae</taxon>
        <taxon>Nesterenkonia</taxon>
    </lineage>
</organism>
<dbReference type="RefSeq" id="WP_310547565.1">
    <property type="nucleotide sequence ID" value="NZ_JAVKGR010000002.1"/>
</dbReference>
<keyword evidence="8" id="KW-1185">Reference proteome</keyword>
<gene>
    <name evidence="7" type="ORF">RIL96_03235</name>
</gene>
<protein>
    <submittedName>
        <fullName evidence="7">ABC transporter substrate-binding protein</fullName>
    </submittedName>
</protein>
<dbReference type="PANTHER" id="PTHR30532:SF24">
    <property type="entry name" value="FERRIC ENTEROBACTIN-BINDING PERIPLASMIC PROTEIN FEPB"/>
    <property type="match status" value="1"/>
</dbReference>
<dbReference type="SUPFAM" id="SSF53807">
    <property type="entry name" value="Helical backbone' metal receptor"/>
    <property type="match status" value="1"/>
</dbReference>
<feature type="region of interest" description="Disordered" evidence="5">
    <location>
        <begin position="10"/>
        <end position="48"/>
    </location>
</feature>
<comment type="subcellular location">
    <subcellularLocation>
        <location evidence="1">Cell envelope</location>
    </subcellularLocation>
</comment>